<evidence type="ECO:0000256" key="1">
    <source>
        <dbReference type="SAM" id="MobiDB-lite"/>
    </source>
</evidence>
<feature type="domain" description="Condensation" evidence="2">
    <location>
        <begin position="44"/>
        <end position="330"/>
    </location>
</feature>
<evidence type="ECO:0000313" key="3">
    <source>
        <dbReference type="EMBL" id="MFC0541597.1"/>
    </source>
</evidence>
<dbReference type="Proteomes" id="UP001589810">
    <property type="component" value="Unassembled WGS sequence"/>
</dbReference>
<dbReference type="Gene3D" id="3.30.559.30">
    <property type="entry name" value="Nonribosomal peptide synthetase, condensation domain"/>
    <property type="match status" value="1"/>
</dbReference>
<proteinExistence type="predicted"/>
<dbReference type="Pfam" id="PF00668">
    <property type="entry name" value="Condensation"/>
    <property type="match status" value="1"/>
</dbReference>
<dbReference type="EMBL" id="JBHLUD010000002">
    <property type="protein sequence ID" value="MFC0541597.1"/>
    <property type="molecule type" value="Genomic_DNA"/>
</dbReference>
<dbReference type="InterPro" id="IPR001242">
    <property type="entry name" value="Condensation_dom"/>
</dbReference>
<dbReference type="SUPFAM" id="SSF52777">
    <property type="entry name" value="CoA-dependent acyltransferases"/>
    <property type="match status" value="2"/>
</dbReference>
<accession>A0ABV6MN28</accession>
<gene>
    <name evidence="3" type="ORF">ACFFH7_08900</name>
</gene>
<dbReference type="PANTHER" id="PTHR45527:SF1">
    <property type="entry name" value="FATTY ACID SYNTHASE"/>
    <property type="match status" value="1"/>
</dbReference>
<evidence type="ECO:0000259" key="2">
    <source>
        <dbReference type="Pfam" id="PF00668"/>
    </source>
</evidence>
<dbReference type="RefSeq" id="WP_273942374.1">
    <property type="nucleotide sequence ID" value="NZ_CP097263.1"/>
</dbReference>
<sequence length="567" mass="60581">MADGNWTISERVPVRFTGGRARTGPATLGQTNMVRSVGIDDPAGSNARLIWEVPAGVDVARLASVVTTLLLRHDSLRTTFPEAGRQSVAGEGSLEMSVYEADDAYACADDVAPRLRAIRFDPATELPVRASVITSHGVPAGLILILCHTAVDAASQSILRREVTALLTGEELPPPAATQPVDLGETEQTPAGQRRIASALRYWDDLLSTTPQAMFAVPGVGPTDWMLPRLTLRSTTAAPALARIADRTGAGRATVVLAALCALIGRRLGVRTAVVAMLAANRLLPHLTDYVGTISQDALMSAELDVATFDELVGRIRDRSLAAYRRSTFDSVALWNIIDGVAARRGTHWARDCVFNDLTGLGQGSGPADVTDSAIRLEWLPAEAMPTRLMVWAVRLDDEVELSVLADPGCLSTAEVEAFGSAIIRLIVEAADQDIDLASSSVVASLEPVVRGDGWYLSDRCWIELAAVRQLLDDVLDGRPNLVVAVPDPAFGHRLVCYVTGDHVAAERIHADCVAALEMRPSAMAPHHYVLCSQAPADVTDVTAWQSLAVAERTGRAEPKVTVRPAN</sequence>
<reference evidence="3 4" key="1">
    <citation type="submission" date="2024-09" db="EMBL/GenBank/DDBJ databases">
        <authorList>
            <person name="Sun Q."/>
            <person name="Mori K."/>
        </authorList>
    </citation>
    <scope>NUCLEOTIDE SEQUENCE [LARGE SCALE GENOMIC DNA]</scope>
    <source>
        <strain evidence="3 4">TBRC 1432</strain>
    </source>
</reference>
<dbReference type="PANTHER" id="PTHR45527">
    <property type="entry name" value="NONRIBOSOMAL PEPTIDE SYNTHETASE"/>
    <property type="match status" value="1"/>
</dbReference>
<evidence type="ECO:0000313" key="4">
    <source>
        <dbReference type="Proteomes" id="UP001589810"/>
    </source>
</evidence>
<keyword evidence="4" id="KW-1185">Reference proteome</keyword>
<organism evidence="3 4">
    <name type="scientific">Kutzneria chonburiensis</name>
    <dbReference type="NCBI Taxonomy" id="1483604"/>
    <lineage>
        <taxon>Bacteria</taxon>
        <taxon>Bacillati</taxon>
        <taxon>Actinomycetota</taxon>
        <taxon>Actinomycetes</taxon>
        <taxon>Pseudonocardiales</taxon>
        <taxon>Pseudonocardiaceae</taxon>
        <taxon>Kutzneria</taxon>
    </lineage>
</organism>
<dbReference type="Gene3D" id="3.30.559.10">
    <property type="entry name" value="Chloramphenicol acetyltransferase-like domain"/>
    <property type="match status" value="1"/>
</dbReference>
<dbReference type="InterPro" id="IPR023213">
    <property type="entry name" value="CAT-like_dom_sf"/>
</dbReference>
<feature type="region of interest" description="Disordered" evidence="1">
    <location>
        <begin position="171"/>
        <end position="191"/>
    </location>
</feature>
<protein>
    <submittedName>
        <fullName evidence="3">Condensation domain-containing protein</fullName>
    </submittedName>
</protein>
<comment type="caution">
    <text evidence="3">The sequence shown here is derived from an EMBL/GenBank/DDBJ whole genome shotgun (WGS) entry which is preliminary data.</text>
</comment>
<name>A0ABV6MN28_9PSEU</name>